<accession>A0A1H9SIG7</accession>
<dbReference type="RefSeq" id="WP_092690310.1">
    <property type="nucleotide sequence ID" value="NZ_FOGU01000003.1"/>
</dbReference>
<dbReference type="AlphaFoldDB" id="A0A1H9SIG7"/>
<keyword evidence="8" id="KW-0784">Thiamine biosynthesis</keyword>
<feature type="domain" description="SsuA/THI5-like" evidence="12">
    <location>
        <begin position="57"/>
        <end position="262"/>
    </location>
</feature>
<comment type="similarity">
    <text evidence="3">Belongs to the NMT1/THI5 family.</text>
</comment>
<gene>
    <name evidence="13" type="ORF">SAMN04490244_103223</name>
</gene>
<evidence type="ECO:0000256" key="9">
    <source>
        <dbReference type="ARBA" id="ARBA00023004"/>
    </source>
</evidence>
<dbReference type="InterPro" id="IPR027939">
    <property type="entry name" value="NMT1/THI5"/>
</dbReference>
<dbReference type="Proteomes" id="UP000198885">
    <property type="component" value="Unassembled WGS sequence"/>
</dbReference>
<evidence type="ECO:0000256" key="3">
    <source>
        <dbReference type="ARBA" id="ARBA00009406"/>
    </source>
</evidence>
<dbReference type="InterPro" id="IPR006311">
    <property type="entry name" value="TAT_signal"/>
</dbReference>
<evidence type="ECO:0000256" key="10">
    <source>
        <dbReference type="ARBA" id="ARBA00033171"/>
    </source>
</evidence>
<dbReference type="PANTHER" id="PTHR31528">
    <property type="entry name" value="4-AMINO-5-HYDROXYMETHYL-2-METHYLPYRIMIDINE PHOSPHATE SYNTHASE THI11-RELATED"/>
    <property type="match status" value="1"/>
</dbReference>
<protein>
    <recommendedName>
        <fullName evidence="10">Thiamine pyrimidine synthase</fullName>
    </recommendedName>
</protein>
<dbReference type="OrthoDB" id="5372616at2"/>
<keyword evidence="6" id="KW-0479">Metal-binding</keyword>
<name>A0A1H9SIG7_9RHOB</name>
<dbReference type="PANTHER" id="PTHR31528:SF1">
    <property type="entry name" value="4-AMINO-5-HYDROXYMETHYL-2-METHYLPYRIMIDINE PHOSPHATE SYNTHASE THI11-RELATED"/>
    <property type="match status" value="1"/>
</dbReference>
<dbReference type="InterPro" id="IPR015168">
    <property type="entry name" value="SsuA/THI5"/>
</dbReference>
<comment type="subunit">
    <text evidence="4">Homodimer.</text>
</comment>
<evidence type="ECO:0000256" key="6">
    <source>
        <dbReference type="ARBA" id="ARBA00022723"/>
    </source>
</evidence>
<dbReference type="EMBL" id="FOGU01000003">
    <property type="protein sequence ID" value="SER84757.1"/>
    <property type="molecule type" value="Genomic_DNA"/>
</dbReference>
<evidence type="ECO:0000256" key="11">
    <source>
        <dbReference type="ARBA" id="ARBA00048179"/>
    </source>
</evidence>
<dbReference type="GO" id="GO:0046872">
    <property type="term" value="F:metal ion binding"/>
    <property type="evidence" value="ECO:0007669"/>
    <property type="project" value="UniProtKB-KW"/>
</dbReference>
<evidence type="ECO:0000256" key="8">
    <source>
        <dbReference type="ARBA" id="ARBA00022977"/>
    </source>
</evidence>
<dbReference type="Gene3D" id="3.40.190.10">
    <property type="entry name" value="Periplasmic binding protein-like II"/>
    <property type="match status" value="2"/>
</dbReference>
<comment type="function">
    <text evidence="1">Responsible for the formation of the pyrimidine heterocycle in the thiamine biosynthesis pathway. Catalyzes the formation of hydroxymethylpyrimidine phosphate (HMP-P) from histidine and pyridoxal phosphate (PLP). The protein uses PLP and the active site histidine to form HMP-P, generating an inactive enzyme. The enzyme can only undergo a single turnover, which suggests it is a suicide enzyme.</text>
</comment>
<dbReference type="PROSITE" id="PS51318">
    <property type="entry name" value="TAT"/>
    <property type="match status" value="1"/>
</dbReference>
<dbReference type="GO" id="GO:0016740">
    <property type="term" value="F:transferase activity"/>
    <property type="evidence" value="ECO:0007669"/>
    <property type="project" value="UniProtKB-KW"/>
</dbReference>
<evidence type="ECO:0000259" key="12">
    <source>
        <dbReference type="Pfam" id="PF09084"/>
    </source>
</evidence>
<dbReference type="Pfam" id="PF09084">
    <property type="entry name" value="NMT1"/>
    <property type="match status" value="1"/>
</dbReference>
<comment type="pathway">
    <text evidence="2">Cofactor biosynthesis; thiamine diphosphate biosynthesis.</text>
</comment>
<evidence type="ECO:0000256" key="5">
    <source>
        <dbReference type="ARBA" id="ARBA00022679"/>
    </source>
</evidence>
<evidence type="ECO:0000313" key="14">
    <source>
        <dbReference type="Proteomes" id="UP000198885"/>
    </source>
</evidence>
<evidence type="ECO:0000256" key="1">
    <source>
        <dbReference type="ARBA" id="ARBA00003469"/>
    </source>
</evidence>
<proteinExistence type="inferred from homology"/>
<keyword evidence="7" id="KW-0663">Pyridoxal phosphate</keyword>
<sequence>MTSDHQSGVTRRSVLSSLGATAGLACAGTFASFGPARAQDLRTVNLQLGWLASNGILGEVAAAEQGFFAEEGLELDITAGGPNVDGVASVASGRAALGSISSSPSLMLARSAGLPVKCIAAGYQQHPFTYFSLEKNPVREPKDLIGKTVATNGTARILLQALLAKNEIPEDEVEVLVMGSDMSPLMTGQADVVTGWKTNTSALEVIGDQRVDMSLWDAGIQLYANPYYVTDQSLSDEPELVNAMLRAVARGWGWVHDNPEAAVDLLVGRYPNLDREAELNTVDMVLDYSFNDATAERGWGTMTKENWQAQLDTYDSLGQFENAAPAVDDVMTLAPLEATADTRPNYGG</sequence>
<keyword evidence="14" id="KW-1185">Reference proteome</keyword>
<evidence type="ECO:0000256" key="7">
    <source>
        <dbReference type="ARBA" id="ARBA00022898"/>
    </source>
</evidence>
<evidence type="ECO:0000313" key="13">
    <source>
        <dbReference type="EMBL" id="SER84757.1"/>
    </source>
</evidence>
<reference evidence="13 14" key="1">
    <citation type="submission" date="2016-10" db="EMBL/GenBank/DDBJ databases">
        <authorList>
            <person name="de Groot N.N."/>
        </authorList>
    </citation>
    <scope>NUCLEOTIDE SEQUENCE [LARGE SCALE GENOMIC DNA]</scope>
    <source>
        <strain evidence="13 14">DSM 23042</strain>
    </source>
</reference>
<dbReference type="SUPFAM" id="SSF53850">
    <property type="entry name" value="Periplasmic binding protein-like II"/>
    <property type="match status" value="1"/>
</dbReference>
<evidence type="ECO:0000256" key="2">
    <source>
        <dbReference type="ARBA" id="ARBA00004948"/>
    </source>
</evidence>
<dbReference type="GO" id="GO:0009228">
    <property type="term" value="P:thiamine biosynthetic process"/>
    <property type="evidence" value="ECO:0007669"/>
    <property type="project" value="UniProtKB-KW"/>
</dbReference>
<comment type="catalytic activity">
    <reaction evidence="11">
        <text>N(6)-(pyridoxal phosphate)-L-lysyl-[4-amino-5-hydroxymethyl-2-methylpyrimidine phosphate synthase] + L-histidyl-[4-amino-5-hydroxymethyl-2-methylpyrimidine phosphate synthase] + 2 Fe(3+) + 4 H2O = L-lysyl-[4-amino-5-hydroxymethyl-2-methylpyrimidine phosphate synthase] + (2S)-2-amino-5-hydroxy-4-oxopentanoyl-[4-amino-5-hydroxymethyl-2-methylpyrimidine phosphate synthase] + 4-amino-2-methyl-5-(phosphooxymethyl)pyrimidine + 3-oxopropanoate + 2 Fe(2+) + 2 H(+)</text>
        <dbReference type="Rhea" id="RHEA:65756"/>
        <dbReference type="Rhea" id="RHEA-COMP:16892"/>
        <dbReference type="Rhea" id="RHEA-COMP:16893"/>
        <dbReference type="Rhea" id="RHEA-COMP:16894"/>
        <dbReference type="Rhea" id="RHEA-COMP:16895"/>
        <dbReference type="ChEBI" id="CHEBI:15377"/>
        <dbReference type="ChEBI" id="CHEBI:15378"/>
        <dbReference type="ChEBI" id="CHEBI:29033"/>
        <dbReference type="ChEBI" id="CHEBI:29034"/>
        <dbReference type="ChEBI" id="CHEBI:29969"/>
        <dbReference type="ChEBI" id="CHEBI:29979"/>
        <dbReference type="ChEBI" id="CHEBI:33190"/>
        <dbReference type="ChEBI" id="CHEBI:58354"/>
        <dbReference type="ChEBI" id="CHEBI:143915"/>
        <dbReference type="ChEBI" id="CHEBI:157692"/>
    </reaction>
    <physiologicalReaction direction="left-to-right" evidence="11">
        <dbReference type="Rhea" id="RHEA:65757"/>
    </physiologicalReaction>
</comment>
<organism evidence="13 14">
    <name type="scientific">Tranquillimonas rosea</name>
    <dbReference type="NCBI Taxonomy" id="641238"/>
    <lineage>
        <taxon>Bacteria</taxon>
        <taxon>Pseudomonadati</taxon>
        <taxon>Pseudomonadota</taxon>
        <taxon>Alphaproteobacteria</taxon>
        <taxon>Rhodobacterales</taxon>
        <taxon>Roseobacteraceae</taxon>
        <taxon>Tranquillimonas</taxon>
    </lineage>
</organism>
<evidence type="ECO:0000256" key="4">
    <source>
        <dbReference type="ARBA" id="ARBA00011738"/>
    </source>
</evidence>
<dbReference type="STRING" id="641238.SAMN04490244_103223"/>
<keyword evidence="5" id="KW-0808">Transferase</keyword>
<keyword evidence="9" id="KW-0408">Iron</keyword>